<accession>A0A9D1EZ13</accession>
<sequence>MKQGYRIISIEAADIYRHEQENGVSVGYKMPEKKSDAYFRLFKIYLDNSLDSVELENAYKRICRKKFSFQDKSENEYTLAVINLKFNYTYKPENSKPIKIKDLRTAAEIFTTGG</sequence>
<name>A0A9D1EZ13_9BACT</name>
<reference evidence="1" key="1">
    <citation type="submission" date="2020-10" db="EMBL/GenBank/DDBJ databases">
        <authorList>
            <person name="Gilroy R."/>
        </authorList>
    </citation>
    <scope>NUCLEOTIDE SEQUENCE</scope>
    <source>
        <strain evidence="1">6276</strain>
    </source>
</reference>
<dbReference type="EMBL" id="DVIU01000151">
    <property type="protein sequence ID" value="HIS36490.1"/>
    <property type="molecule type" value="Genomic_DNA"/>
</dbReference>
<gene>
    <name evidence="1" type="ORF">IAC10_07655</name>
</gene>
<protein>
    <submittedName>
        <fullName evidence="1">Uncharacterized protein</fullName>
    </submittedName>
</protein>
<evidence type="ECO:0000313" key="2">
    <source>
        <dbReference type="Proteomes" id="UP000823928"/>
    </source>
</evidence>
<comment type="caution">
    <text evidence="1">The sequence shown here is derived from an EMBL/GenBank/DDBJ whole genome shotgun (WGS) entry which is preliminary data.</text>
</comment>
<dbReference type="Proteomes" id="UP000823928">
    <property type="component" value="Unassembled WGS sequence"/>
</dbReference>
<proteinExistence type="predicted"/>
<evidence type="ECO:0000313" key="1">
    <source>
        <dbReference type="EMBL" id="HIS36490.1"/>
    </source>
</evidence>
<organism evidence="1 2">
    <name type="scientific">Candidatus Scatousia excrementigallinarum</name>
    <dbReference type="NCBI Taxonomy" id="2840935"/>
    <lineage>
        <taxon>Bacteria</taxon>
        <taxon>Candidatus Scatousia</taxon>
    </lineage>
</organism>
<reference evidence="1" key="2">
    <citation type="journal article" date="2021" name="PeerJ">
        <title>Extensive microbial diversity within the chicken gut microbiome revealed by metagenomics and culture.</title>
        <authorList>
            <person name="Gilroy R."/>
            <person name="Ravi A."/>
            <person name="Getino M."/>
            <person name="Pursley I."/>
            <person name="Horton D.L."/>
            <person name="Alikhan N.F."/>
            <person name="Baker D."/>
            <person name="Gharbi K."/>
            <person name="Hall N."/>
            <person name="Watson M."/>
            <person name="Adriaenssens E.M."/>
            <person name="Foster-Nyarko E."/>
            <person name="Jarju S."/>
            <person name="Secka A."/>
            <person name="Antonio M."/>
            <person name="Oren A."/>
            <person name="Chaudhuri R.R."/>
            <person name="La Ragione R."/>
            <person name="Hildebrand F."/>
            <person name="Pallen M.J."/>
        </authorList>
    </citation>
    <scope>NUCLEOTIDE SEQUENCE</scope>
    <source>
        <strain evidence="1">6276</strain>
    </source>
</reference>
<dbReference type="AlphaFoldDB" id="A0A9D1EZ13"/>